<organism evidence="13 14">
    <name type="scientific">Ophiocordyceps sinensis</name>
    <dbReference type="NCBI Taxonomy" id="72228"/>
    <lineage>
        <taxon>Eukaryota</taxon>
        <taxon>Fungi</taxon>
        <taxon>Dikarya</taxon>
        <taxon>Ascomycota</taxon>
        <taxon>Pezizomycotina</taxon>
        <taxon>Sordariomycetes</taxon>
        <taxon>Hypocreomycetidae</taxon>
        <taxon>Hypocreales</taxon>
        <taxon>Ophiocordycipitaceae</taxon>
        <taxon>Ophiocordyceps</taxon>
    </lineage>
</organism>
<dbReference type="SUPFAM" id="SSF90123">
    <property type="entry name" value="ABC transporter transmembrane region"/>
    <property type="match status" value="2"/>
</dbReference>
<keyword evidence="6" id="KW-0067">ATP-binding</keyword>
<evidence type="ECO:0000313" key="13">
    <source>
        <dbReference type="EMBL" id="KAF4506572.1"/>
    </source>
</evidence>
<evidence type="ECO:0000256" key="5">
    <source>
        <dbReference type="ARBA" id="ARBA00022741"/>
    </source>
</evidence>
<keyword evidence="14" id="KW-1185">Reference proteome</keyword>
<dbReference type="CDD" id="cd18580">
    <property type="entry name" value="ABC_6TM_ABCC_D2"/>
    <property type="match status" value="1"/>
</dbReference>
<dbReference type="InterPro" id="IPR003439">
    <property type="entry name" value="ABC_transporter-like_ATP-bd"/>
</dbReference>
<evidence type="ECO:0000256" key="6">
    <source>
        <dbReference type="ARBA" id="ARBA00022840"/>
    </source>
</evidence>
<sequence length="1410" mass="153265">MSSLVSIVTNLFNATVVQRPSQDGTCPAEEDRGFGPTIRWCRLGFDFSLLFQQTILSILPSAVFIILAVVRVGLVSRRPAVVASGWLSAVKLAVATVSIAIQAAVLVVQSQGSSLNTAASVPAAALSLAASLLAAVLSAFEHQKTHRPSSLMLAFLFLATLFAVVRTRTYWIMAEPALTGLFAADCLVKLLFFSLEARNKTSSLIEAHDGRSTEETAGPISKTFYWWLNRLFRAGYRRSFSAADVGPIDSLLYSKRLSAKIQPLLTARQGPGLVYVAVKCLGLHALSPVLPRLAVTAFTFSQSFLVTAILNHLDARDTPKTHGYGLIGACVLVYGGIAVATSWYWRQVYRLVSMVRGALVMAISEKSLRLREDPDTEAKAITLMTSDVQRIVSALEFIHEVWAGAIETGLATYLLYRLVGVSCITMLGLALATGGCCIWVSKKLSLRQQVWLVAIQSRLAATKRLLDSLKAITMMGTREKVSGFIQELRALEIKAARPFRGLISVSLFLSYSVLMLSPLLVFATYIGVSGVAHELDSPKMFSSLVVISLVASPLIHVFQALPAIGSAHACFKRILAFLQMPERRHEAEPTTGTEGCSKSLSHVSQDGICVSLRGVALGWASHKPILRNVNLEVEKGAQVAIVGPVGSGKSLFIKSLVGESEQLAGYAAVPRGQVAYCGQTPWLENISAERSWMQHLVGDKDFAAEVRTCCGLGDIEALSDYRTGTIGSGGVRLSGGQRQRLALARAVASRKPLVLLDDVFSALDGTTKQLVSGRLLGPSGLFSRLGTTVILTTHDKQIAALANEVYEITDQGDFNPFSAQSMDESDSMEEIKVVSLEHDSQLSAKEKHENAGAEPSTSKSSYLWLQWWSSALSKESKDSRGIGYWMGVFGMLQVIPLVVLCVWVLHLMLKVVPKSAITLHSALLRATLRAPFSYISRVDTGSLINRFNSDLMFVDTFLPLDLFNTASEFFTAIFQMILTAMVAYQALAMLPVLAIAIYLIQRVYLRTSKQLRHLDLELKGHLHTQFGETTSGIITIRANGWTEAMRAKFLDKLDRSQEPFYLLHMAQRWLQLVLGLVTAGLAVAIASIVVALRDKLIVGVVGVAFLNVTMLGSTLTNFVVAWTSLETSLGAIARISLFVRDTPDEERDESSKGRVLGQEWCRNGHVCLENVFATYAPADGDIPETIWALRGVDLEILPGQRVAVCGRTASGKSSLLLSLLGMLEIPIGRILIDGIDIATVQLETLRQRLRVISQEAFTESAHVTFRQELDPEGRHADDFLMETLRDFGIWDSVSAAGGFDGNRSDASFSSGQAQLFLLARLAVNESRTPGGIIILDEATSSLDSETALRVERLLVDALRGKTVISVLHKMESAATYDKIAILDKGVLIDFGEAGNVMARSQLFASLGGCN</sequence>
<dbReference type="InterPro" id="IPR050173">
    <property type="entry name" value="ABC_transporter_C-like"/>
</dbReference>
<evidence type="ECO:0000256" key="3">
    <source>
        <dbReference type="ARBA" id="ARBA00022475"/>
    </source>
</evidence>
<feature type="domain" description="ABC transporter" evidence="11">
    <location>
        <begin position="610"/>
        <end position="836"/>
    </location>
</feature>
<accession>A0A8H4PKY2</accession>
<evidence type="ECO:0000256" key="4">
    <source>
        <dbReference type="ARBA" id="ARBA00022692"/>
    </source>
</evidence>
<evidence type="ECO:0000313" key="14">
    <source>
        <dbReference type="Proteomes" id="UP000557566"/>
    </source>
</evidence>
<feature type="domain" description="ABC transmembrane type-1" evidence="12">
    <location>
        <begin position="293"/>
        <end position="566"/>
    </location>
</feature>
<keyword evidence="9" id="KW-0325">Glycoprotein</keyword>
<dbReference type="SUPFAM" id="SSF52540">
    <property type="entry name" value="P-loop containing nucleoside triphosphate hydrolases"/>
    <property type="match status" value="2"/>
</dbReference>
<dbReference type="PROSITE" id="PS50929">
    <property type="entry name" value="ABC_TM1F"/>
    <property type="match status" value="2"/>
</dbReference>
<dbReference type="GO" id="GO:0140359">
    <property type="term" value="F:ABC-type transporter activity"/>
    <property type="evidence" value="ECO:0007669"/>
    <property type="project" value="InterPro"/>
</dbReference>
<feature type="domain" description="ABC transmembrane type-1" evidence="12">
    <location>
        <begin position="861"/>
        <end position="1127"/>
    </location>
</feature>
<evidence type="ECO:0000259" key="12">
    <source>
        <dbReference type="PROSITE" id="PS50929"/>
    </source>
</evidence>
<dbReference type="InterPro" id="IPR036640">
    <property type="entry name" value="ABC1_TM_sf"/>
</dbReference>
<evidence type="ECO:0000256" key="7">
    <source>
        <dbReference type="ARBA" id="ARBA00022989"/>
    </source>
</evidence>
<dbReference type="GO" id="GO:0005524">
    <property type="term" value="F:ATP binding"/>
    <property type="evidence" value="ECO:0007669"/>
    <property type="project" value="UniProtKB-KW"/>
</dbReference>
<evidence type="ECO:0000256" key="2">
    <source>
        <dbReference type="ARBA" id="ARBA00022448"/>
    </source>
</evidence>
<feature type="transmembrane region" description="Helical" evidence="10">
    <location>
        <begin position="323"/>
        <end position="345"/>
    </location>
</feature>
<keyword evidence="7 10" id="KW-1133">Transmembrane helix</keyword>
<dbReference type="Proteomes" id="UP000557566">
    <property type="component" value="Unassembled WGS sequence"/>
</dbReference>
<feature type="domain" description="ABC transporter" evidence="11">
    <location>
        <begin position="1166"/>
        <end position="1409"/>
    </location>
</feature>
<dbReference type="Pfam" id="PF00005">
    <property type="entry name" value="ABC_tran"/>
    <property type="match status" value="2"/>
</dbReference>
<dbReference type="Gene3D" id="3.40.50.300">
    <property type="entry name" value="P-loop containing nucleotide triphosphate hydrolases"/>
    <property type="match status" value="2"/>
</dbReference>
<feature type="transmembrane region" description="Helical" evidence="10">
    <location>
        <begin position="55"/>
        <end position="74"/>
    </location>
</feature>
<comment type="subcellular location">
    <subcellularLocation>
        <location evidence="1">Cell membrane</location>
        <topology evidence="1">Multi-pass membrane protein</topology>
    </subcellularLocation>
</comment>
<dbReference type="InterPro" id="IPR027417">
    <property type="entry name" value="P-loop_NTPase"/>
</dbReference>
<dbReference type="InterPro" id="IPR003593">
    <property type="entry name" value="AAA+_ATPase"/>
</dbReference>
<dbReference type="InterPro" id="IPR044726">
    <property type="entry name" value="ABCC_6TM_D2"/>
</dbReference>
<feature type="transmembrane region" description="Helical" evidence="10">
    <location>
        <begin position="86"/>
        <end position="108"/>
    </location>
</feature>
<dbReference type="Gene3D" id="1.20.1560.10">
    <property type="entry name" value="ABC transporter type 1, transmembrane domain"/>
    <property type="match status" value="2"/>
</dbReference>
<name>A0A8H4PKY2_9HYPO</name>
<feature type="transmembrane region" description="Helical" evidence="10">
    <location>
        <begin position="152"/>
        <end position="171"/>
    </location>
</feature>
<proteinExistence type="predicted"/>
<keyword evidence="3" id="KW-1003">Cell membrane</keyword>
<dbReference type="Pfam" id="PF24357">
    <property type="entry name" value="TMD0_ABC"/>
    <property type="match status" value="1"/>
</dbReference>
<feature type="transmembrane region" description="Helical" evidence="10">
    <location>
        <begin position="1096"/>
        <end position="1120"/>
    </location>
</feature>
<keyword evidence="5" id="KW-0547">Nucleotide-binding</keyword>
<keyword evidence="4 10" id="KW-0812">Transmembrane</keyword>
<feature type="transmembrane region" description="Helical" evidence="10">
    <location>
        <begin position="293"/>
        <end position="311"/>
    </location>
</feature>
<feature type="transmembrane region" description="Helical" evidence="10">
    <location>
        <begin position="414"/>
        <end position="440"/>
    </location>
</feature>
<keyword evidence="2" id="KW-0813">Transport</keyword>
<reference evidence="13 14" key="1">
    <citation type="journal article" date="2020" name="Genome Biol. Evol.">
        <title>A new high-quality draft genome assembly of the Chinese cordyceps Ophiocordyceps sinensis.</title>
        <authorList>
            <person name="Shu R."/>
            <person name="Zhang J."/>
            <person name="Meng Q."/>
            <person name="Zhang H."/>
            <person name="Zhou G."/>
            <person name="Li M."/>
            <person name="Wu P."/>
            <person name="Zhao Y."/>
            <person name="Chen C."/>
            <person name="Qin Q."/>
        </authorList>
    </citation>
    <scope>NUCLEOTIDE SEQUENCE [LARGE SCALE GENOMIC DNA]</scope>
    <source>
        <strain evidence="13 14">IOZ07</strain>
    </source>
</reference>
<gene>
    <name evidence="13" type="ORF">G6O67_006641</name>
</gene>
<dbReference type="InterPro" id="IPR044746">
    <property type="entry name" value="ABCC_6TM_D1"/>
</dbReference>
<comment type="caution">
    <text evidence="13">The sequence shown here is derived from an EMBL/GenBank/DDBJ whole genome shotgun (WGS) entry which is preliminary data.</text>
</comment>
<dbReference type="OrthoDB" id="4927119at2759"/>
<dbReference type="GO" id="GO:0016887">
    <property type="term" value="F:ATP hydrolysis activity"/>
    <property type="evidence" value="ECO:0007669"/>
    <property type="project" value="InterPro"/>
</dbReference>
<dbReference type="PROSITE" id="PS00211">
    <property type="entry name" value="ABC_TRANSPORTER_1"/>
    <property type="match status" value="2"/>
</dbReference>
<dbReference type="SMART" id="SM00382">
    <property type="entry name" value="AAA"/>
    <property type="match status" value="2"/>
</dbReference>
<feature type="transmembrane region" description="Helical" evidence="10">
    <location>
        <begin position="882"/>
        <end position="905"/>
    </location>
</feature>
<dbReference type="Pfam" id="PF00664">
    <property type="entry name" value="ABC_membrane"/>
    <property type="match status" value="1"/>
</dbReference>
<dbReference type="CDD" id="cd18579">
    <property type="entry name" value="ABC_6TM_ABCC_D1"/>
    <property type="match status" value="1"/>
</dbReference>
<evidence type="ECO:0000256" key="9">
    <source>
        <dbReference type="ARBA" id="ARBA00023180"/>
    </source>
</evidence>
<dbReference type="GO" id="GO:0005886">
    <property type="term" value="C:plasma membrane"/>
    <property type="evidence" value="ECO:0007669"/>
    <property type="project" value="UniProtKB-SubCell"/>
</dbReference>
<evidence type="ECO:0000256" key="10">
    <source>
        <dbReference type="SAM" id="Phobius"/>
    </source>
</evidence>
<dbReference type="FunFam" id="1.20.1560.10:FF:000055">
    <property type="entry name" value="ABC multidrug transporter (Eurofung)"/>
    <property type="match status" value="1"/>
</dbReference>
<dbReference type="EMBL" id="JAAVMX010000007">
    <property type="protein sequence ID" value="KAF4506572.1"/>
    <property type="molecule type" value="Genomic_DNA"/>
</dbReference>
<evidence type="ECO:0000256" key="8">
    <source>
        <dbReference type="ARBA" id="ARBA00023136"/>
    </source>
</evidence>
<evidence type="ECO:0000259" key="11">
    <source>
        <dbReference type="PROSITE" id="PS50893"/>
    </source>
</evidence>
<dbReference type="PROSITE" id="PS50893">
    <property type="entry name" value="ABC_TRANSPORTER_2"/>
    <property type="match status" value="2"/>
</dbReference>
<feature type="transmembrane region" description="Helical" evidence="10">
    <location>
        <begin position="972"/>
        <end position="1000"/>
    </location>
</feature>
<dbReference type="InterPro" id="IPR011527">
    <property type="entry name" value="ABC1_TM_dom"/>
</dbReference>
<feature type="transmembrane region" description="Helical" evidence="10">
    <location>
        <begin position="540"/>
        <end position="564"/>
    </location>
</feature>
<dbReference type="PANTHER" id="PTHR24223">
    <property type="entry name" value="ATP-BINDING CASSETTE SUB-FAMILY C"/>
    <property type="match status" value="1"/>
</dbReference>
<evidence type="ECO:0008006" key="15">
    <source>
        <dbReference type="Google" id="ProtNLM"/>
    </source>
</evidence>
<dbReference type="InterPro" id="IPR017871">
    <property type="entry name" value="ABC_transporter-like_CS"/>
</dbReference>
<dbReference type="PANTHER" id="PTHR24223:SF399">
    <property type="entry name" value="ABC TRANSPORTER ATNG"/>
    <property type="match status" value="1"/>
</dbReference>
<dbReference type="InterPro" id="IPR056227">
    <property type="entry name" value="TMD0_ABC"/>
</dbReference>
<feature type="transmembrane region" description="Helical" evidence="10">
    <location>
        <begin position="1069"/>
        <end position="1090"/>
    </location>
</feature>
<protein>
    <recommendedName>
        <fullName evidence="15">ABC transporter, transmembrane domain, type 1</fullName>
    </recommendedName>
</protein>
<keyword evidence="8 10" id="KW-0472">Membrane</keyword>
<feature type="transmembrane region" description="Helical" evidence="10">
    <location>
        <begin position="120"/>
        <end position="140"/>
    </location>
</feature>
<feature type="transmembrane region" description="Helical" evidence="10">
    <location>
        <begin position="502"/>
        <end position="528"/>
    </location>
</feature>
<evidence type="ECO:0000256" key="1">
    <source>
        <dbReference type="ARBA" id="ARBA00004651"/>
    </source>
</evidence>